<gene>
    <name evidence="1" type="ORF">EVA_10826</name>
</gene>
<name>J9G2L6_9ZZZZ</name>
<comment type="caution">
    <text evidence="1">The sequence shown here is derived from an EMBL/GenBank/DDBJ whole genome shotgun (WGS) entry which is preliminary data.</text>
</comment>
<accession>J9G2L6</accession>
<organism evidence="1">
    <name type="scientific">gut metagenome</name>
    <dbReference type="NCBI Taxonomy" id="749906"/>
    <lineage>
        <taxon>unclassified sequences</taxon>
        <taxon>metagenomes</taxon>
        <taxon>organismal metagenomes</taxon>
    </lineage>
</organism>
<reference evidence="1" key="1">
    <citation type="journal article" date="2012" name="PLoS ONE">
        <title>Gene sets for utilization of primary and secondary nutrition supplies in the distal gut of endangered iberian lynx.</title>
        <authorList>
            <person name="Alcaide M."/>
            <person name="Messina E."/>
            <person name="Richter M."/>
            <person name="Bargiela R."/>
            <person name="Peplies J."/>
            <person name="Huws S.A."/>
            <person name="Newbold C.J."/>
            <person name="Golyshin P.N."/>
            <person name="Simon M.A."/>
            <person name="Lopez G."/>
            <person name="Yakimov M.M."/>
            <person name="Ferrer M."/>
        </authorList>
    </citation>
    <scope>NUCLEOTIDE SEQUENCE</scope>
</reference>
<dbReference type="EMBL" id="AMCI01003105">
    <property type="protein sequence ID" value="EJX01069.1"/>
    <property type="molecule type" value="Genomic_DNA"/>
</dbReference>
<feature type="non-terminal residue" evidence="1">
    <location>
        <position position="37"/>
    </location>
</feature>
<sequence length="37" mass="4296">MISVFARLGYSYEDRYFITGSLRRDATSKLYKDNNSG</sequence>
<dbReference type="AlphaFoldDB" id="J9G2L6"/>
<evidence type="ECO:0000313" key="1">
    <source>
        <dbReference type="EMBL" id="EJX01069.1"/>
    </source>
</evidence>
<proteinExistence type="predicted"/>
<protein>
    <submittedName>
        <fullName evidence="1">Uncharacterized protein</fullName>
    </submittedName>
</protein>